<evidence type="ECO:0000313" key="7">
    <source>
        <dbReference type="EMBL" id="EXU81543.1"/>
    </source>
</evidence>
<evidence type="ECO:0000313" key="8">
    <source>
        <dbReference type="Proteomes" id="UP000020766"/>
    </source>
</evidence>
<dbReference type="GO" id="GO:0017089">
    <property type="term" value="F:glycolipid transfer activity"/>
    <property type="evidence" value="ECO:0007669"/>
    <property type="project" value="TreeGrafter"/>
</dbReference>
<keyword evidence="1" id="KW-1003">Cell membrane</keyword>
<dbReference type="PATRIC" id="fig|1457173.3.peg.417"/>
<dbReference type="InterPro" id="IPR026265">
    <property type="entry name" value="LptC"/>
</dbReference>
<dbReference type="AlphaFoldDB" id="A0A014NPY7"/>
<keyword evidence="8" id="KW-1185">Reference proteome</keyword>
<keyword evidence="5 6" id="KW-0472">Membrane</keyword>
<dbReference type="InterPro" id="IPR010664">
    <property type="entry name" value="LipoPS_assembly_LptC-rel"/>
</dbReference>
<evidence type="ECO:0000256" key="3">
    <source>
        <dbReference type="ARBA" id="ARBA00022692"/>
    </source>
</evidence>
<dbReference type="GO" id="GO:0015221">
    <property type="term" value="F:lipopolysaccharide transmembrane transporter activity"/>
    <property type="evidence" value="ECO:0007669"/>
    <property type="project" value="InterPro"/>
</dbReference>
<comment type="caution">
    <text evidence="7">The sequence shown here is derived from an EMBL/GenBank/DDBJ whole genome shotgun (WGS) entry which is preliminary data.</text>
</comment>
<keyword evidence="4 6" id="KW-1133">Transmembrane helix</keyword>
<keyword evidence="2" id="KW-0997">Cell inner membrane</keyword>
<organism evidence="7 8">
    <name type="scientific">Comamonas aquatica DA1877</name>
    <dbReference type="NCBI Taxonomy" id="1457173"/>
    <lineage>
        <taxon>Bacteria</taxon>
        <taxon>Pseudomonadati</taxon>
        <taxon>Pseudomonadota</taxon>
        <taxon>Betaproteobacteria</taxon>
        <taxon>Burkholderiales</taxon>
        <taxon>Comamonadaceae</taxon>
        <taxon>Comamonas</taxon>
    </lineage>
</organism>
<dbReference type="GO" id="GO:0005886">
    <property type="term" value="C:plasma membrane"/>
    <property type="evidence" value="ECO:0007669"/>
    <property type="project" value="InterPro"/>
</dbReference>
<keyword evidence="3 6" id="KW-0812">Transmembrane</keyword>
<dbReference type="RefSeq" id="WP_043378431.1">
    <property type="nucleotide sequence ID" value="NZ_JBOK01000002.1"/>
</dbReference>
<protein>
    <recommendedName>
        <fullName evidence="9">LPS export ABC transporter periplasmic protein LptC</fullName>
    </recommendedName>
</protein>
<dbReference type="EMBL" id="JBOK01000002">
    <property type="protein sequence ID" value="EXU81543.1"/>
    <property type="molecule type" value="Genomic_DNA"/>
</dbReference>
<evidence type="ECO:0008006" key="9">
    <source>
        <dbReference type="Google" id="ProtNLM"/>
    </source>
</evidence>
<feature type="transmembrane region" description="Helical" evidence="6">
    <location>
        <begin position="12"/>
        <end position="32"/>
    </location>
</feature>
<reference evidence="7 8" key="1">
    <citation type="submission" date="2014-01" db="EMBL/GenBank/DDBJ databases">
        <title>Interspecies Systems Biology Uncovers Metabolites Affecting C. elegans Gene Expression and Life History Traits.</title>
        <authorList>
            <person name="Watson E."/>
            <person name="Macneil L.T."/>
            <person name="Ritter A.D."/>
            <person name="Yilmaz L.S."/>
            <person name="Rosebrock A.P."/>
            <person name="Caudy A.A."/>
            <person name="Walhout A.J."/>
        </authorList>
    </citation>
    <scope>NUCLEOTIDE SEQUENCE [LARGE SCALE GENOMIC DNA]</scope>
    <source>
        <strain evidence="7 8">DA1877</strain>
    </source>
</reference>
<dbReference type="PANTHER" id="PTHR37481:SF1">
    <property type="entry name" value="LIPOPOLYSACCHARIDE EXPORT SYSTEM PROTEIN LPTC"/>
    <property type="match status" value="1"/>
</dbReference>
<proteinExistence type="predicted"/>
<name>A0A014NPY7_9BURK</name>
<dbReference type="STRING" id="225991.MA05_02025"/>
<evidence type="ECO:0000256" key="1">
    <source>
        <dbReference type="ARBA" id="ARBA00022475"/>
    </source>
</evidence>
<dbReference type="Proteomes" id="UP000020766">
    <property type="component" value="Unassembled WGS sequence"/>
</dbReference>
<evidence type="ECO:0000256" key="6">
    <source>
        <dbReference type="SAM" id="Phobius"/>
    </source>
</evidence>
<dbReference type="PANTHER" id="PTHR37481">
    <property type="entry name" value="LIPOPOLYSACCHARIDE EXPORT SYSTEM PROTEIN LPTC"/>
    <property type="match status" value="1"/>
</dbReference>
<evidence type="ECO:0000256" key="4">
    <source>
        <dbReference type="ARBA" id="ARBA00022989"/>
    </source>
</evidence>
<gene>
    <name evidence="7" type="ORF">AX13_07010</name>
</gene>
<accession>A0A014NPY7</accession>
<evidence type="ECO:0000256" key="2">
    <source>
        <dbReference type="ARBA" id="ARBA00022519"/>
    </source>
</evidence>
<sequence>MKKTLQRVWEQLSIYLPIMLMAVLALGTWWLVRNAPKPLAGPADSVASADPDYTMRDFSVHQFDASGRLQSVIQGDMARHLPLSDTLEVDAVRTRSIAPDGTVTTSAAQRGISNSDASEVQLWGDAKVRRVVPGQPQAALQVEGEFLHAWTKEERVRSHLPVVLTRGGSRFVGDSMNYDNISQVIELKGRVRGVIESRK</sequence>
<dbReference type="InterPro" id="IPR052363">
    <property type="entry name" value="LPS_export_LptC"/>
</dbReference>
<dbReference type="Pfam" id="PF06835">
    <property type="entry name" value="LptC"/>
    <property type="match status" value="1"/>
</dbReference>
<evidence type="ECO:0000256" key="5">
    <source>
        <dbReference type="ARBA" id="ARBA00023136"/>
    </source>
</evidence>
<dbReference type="Gene3D" id="2.60.450.10">
    <property type="entry name" value="Lipopolysaccharide (LPS) transport protein A like domain"/>
    <property type="match status" value="1"/>
</dbReference>
<dbReference type="NCBIfam" id="TIGR04409">
    <property type="entry name" value="LptC_YrbK"/>
    <property type="match status" value="1"/>
</dbReference>
<dbReference type="GO" id="GO:0030288">
    <property type="term" value="C:outer membrane-bounded periplasmic space"/>
    <property type="evidence" value="ECO:0007669"/>
    <property type="project" value="TreeGrafter"/>
</dbReference>